<protein>
    <recommendedName>
        <fullName evidence="3">DUF4139 domain-containing protein</fullName>
    </recommendedName>
</protein>
<evidence type="ECO:0000313" key="1">
    <source>
        <dbReference type="EMBL" id="BBL68739.1"/>
    </source>
</evidence>
<gene>
    <name evidence="1" type="ORF">MchiMG62_19200</name>
</gene>
<accession>A0ABN5XNX7</accession>
<reference evidence="1 2" key="1">
    <citation type="submission" date="2019-06" db="EMBL/GenBank/DDBJ databases">
        <title>Complete genome sequence of Methanoculleus chikugoensis strain MG62.</title>
        <authorList>
            <person name="Asakawa S."/>
            <person name="Dianou D."/>
        </authorList>
    </citation>
    <scope>NUCLEOTIDE SEQUENCE [LARGE SCALE GENOMIC DNA]</scope>
    <source>
        <strain evidence="1 2">MG62</strain>
    </source>
</reference>
<keyword evidence="2" id="KW-1185">Reference proteome</keyword>
<dbReference type="EMBL" id="AP019781">
    <property type="protein sequence ID" value="BBL68739.1"/>
    <property type="molecule type" value="Genomic_DNA"/>
</dbReference>
<evidence type="ECO:0008006" key="3">
    <source>
        <dbReference type="Google" id="ProtNLM"/>
    </source>
</evidence>
<name>A0ABN5XNX7_9EURY</name>
<proteinExistence type="predicted"/>
<organism evidence="1 2">
    <name type="scientific">Methanoculleus chikugoensis</name>
    <dbReference type="NCBI Taxonomy" id="118126"/>
    <lineage>
        <taxon>Archaea</taxon>
        <taxon>Methanobacteriati</taxon>
        <taxon>Methanobacteriota</taxon>
        <taxon>Stenosarchaea group</taxon>
        <taxon>Methanomicrobia</taxon>
        <taxon>Methanomicrobiales</taxon>
        <taxon>Methanomicrobiaceae</taxon>
        <taxon>Methanoculleus</taxon>
    </lineage>
</organism>
<sequence length="255" mass="30200">MVLVTCYVKDVIKIDENFRKLHSIPLDASMLYVEKTIKFDDQSREDESALTTIRRTLHNHMDDRYNLFNMHITSPEDVPRIDDIEYNYNGKAIHFPTIVKEPKYSESINQDGQIISKKKEFKIPLHVEPDQICDFAVSYRTKAYISAINGETDFFSFSVNRYTERLVIRVLLEGKMKEKYTISFPYETEADGKPLIFQIYDAAEERMKTSEKSLEKIKEHPKINTFKNKITWKISNPKTGYEYRLFFILKERKHN</sequence>
<dbReference type="Proteomes" id="UP000824969">
    <property type="component" value="Chromosome"/>
</dbReference>
<evidence type="ECO:0000313" key="2">
    <source>
        <dbReference type="Proteomes" id="UP000824969"/>
    </source>
</evidence>